<evidence type="ECO:0000313" key="2">
    <source>
        <dbReference type="Proteomes" id="UP001321479"/>
    </source>
</evidence>
<dbReference type="InterPro" id="IPR002110">
    <property type="entry name" value="Ankyrin_rpt"/>
</dbReference>
<dbReference type="InterPro" id="IPR036770">
    <property type="entry name" value="Ankyrin_rpt-contain_sf"/>
</dbReference>
<organism evidence="1 2">
    <name type="scientific">Cotonvirus japonicus</name>
    <dbReference type="NCBI Taxonomy" id="2811091"/>
    <lineage>
        <taxon>Viruses</taxon>
        <taxon>Varidnaviria</taxon>
        <taxon>Bamfordvirae</taxon>
        <taxon>Nucleocytoviricota</taxon>
        <taxon>Megaviricetes</taxon>
        <taxon>Imitervirales</taxon>
        <taxon>Mimiviridae</taxon>
        <taxon>Megamimivirinae</taxon>
        <taxon>Cotonvirus</taxon>
        <taxon>Cotonvirus japonicum</taxon>
    </lineage>
</organism>
<evidence type="ECO:0000313" key="1">
    <source>
        <dbReference type="EMBL" id="BCS83583.1"/>
    </source>
</evidence>
<sequence>MENYTVVDFTKESNNKFFTIVDEHDCNSFNRYQYKTGVNNWNDNYHSQSPAVIEEIPHVAPVFFTVDKIFDKLFTGNFERPSNKSIRSVGAGGGRSHYTTSNDSNTKKGYFPCKNYVRQVFLPETNNKLIHNYKANHYVASKIIVDFPYDMSDINTIKWLIQQGANPCNRNLLRWAVIKNLLDVVKFLIEEVGVEYQSIYNYHTELSIAAFEGHADIVKYFVNLKINVEEYHNLALHIAAFRGNSKIFIFLSKYCSNLMNIKNTIMADVCSKGHMKIINGVLFGTVSFKNEKNETESLSVPVFNNLNKFTLTGHMKIAMFLMKH</sequence>
<dbReference type="Pfam" id="PF12796">
    <property type="entry name" value="Ank_2"/>
    <property type="match status" value="1"/>
</dbReference>
<dbReference type="SUPFAM" id="SSF48403">
    <property type="entry name" value="Ankyrin repeat"/>
    <property type="match status" value="1"/>
</dbReference>
<dbReference type="GeneID" id="80558788"/>
<keyword evidence="2" id="KW-1185">Reference proteome</keyword>
<dbReference type="EMBL" id="AP024483">
    <property type="protein sequence ID" value="BCS83583.1"/>
    <property type="molecule type" value="Genomic_DNA"/>
</dbReference>
<dbReference type="Gene3D" id="1.25.40.20">
    <property type="entry name" value="Ankyrin repeat-containing domain"/>
    <property type="match status" value="1"/>
</dbReference>
<accession>A0ABM7NTT7</accession>
<dbReference type="SMART" id="SM00248">
    <property type="entry name" value="ANK"/>
    <property type="match status" value="3"/>
</dbReference>
<dbReference type="RefSeq" id="YP_010842191.1">
    <property type="nucleotide sequence ID" value="NC_079139.1"/>
</dbReference>
<name>A0ABM7NTT7_9VIRU</name>
<dbReference type="Proteomes" id="UP001321479">
    <property type="component" value="Segment"/>
</dbReference>
<proteinExistence type="predicted"/>
<protein>
    <submittedName>
        <fullName evidence="1">Ankyrin repeat protein</fullName>
    </submittedName>
</protein>
<reference evidence="1 2" key="1">
    <citation type="submission" date="2021-02" db="EMBL/GenBank/DDBJ databases">
        <title>Cotonvirus japonicus, which uses Golgi apparatus of host cells for its virion factory, phylogenetically links tailed tupanvirus and icosahedral mimivirus.</title>
        <authorList>
            <person name="Takahashi H."/>
            <person name="Fukaya S."/>
            <person name="Song C."/>
            <person name="Murata K."/>
            <person name="Takemura M."/>
        </authorList>
    </citation>
    <scope>NUCLEOTIDE SEQUENCE [LARGE SCALE GENOMIC DNA]</scope>
</reference>